<evidence type="ECO:0000313" key="9">
    <source>
        <dbReference type="Proteomes" id="UP001233271"/>
    </source>
</evidence>
<dbReference type="PROSITE" id="PS00097">
    <property type="entry name" value="CARBAMOYLTRANSFERASE"/>
    <property type="match status" value="1"/>
</dbReference>
<dbReference type="GO" id="GO:0019240">
    <property type="term" value="P:citrulline biosynthetic process"/>
    <property type="evidence" value="ECO:0007669"/>
    <property type="project" value="TreeGrafter"/>
</dbReference>
<comment type="similarity">
    <text evidence="1">Belongs to the aspartate/ornithine carbamoyltransferase superfamily. OTCase family.</text>
</comment>
<dbReference type="PRINTS" id="PR00102">
    <property type="entry name" value="OTCASE"/>
</dbReference>
<dbReference type="GO" id="GO:0042450">
    <property type="term" value="P:L-arginine biosynthetic process via ornithine"/>
    <property type="evidence" value="ECO:0007669"/>
    <property type="project" value="TreeGrafter"/>
</dbReference>
<dbReference type="SUPFAM" id="SSF53671">
    <property type="entry name" value="Aspartate/ornithine carbamoyltransferase"/>
    <property type="match status" value="1"/>
</dbReference>
<evidence type="ECO:0000256" key="3">
    <source>
        <dbReference type="ARBA" id="ARBA00022679"/>
    </source>
</evidence>
<evidence type="ECO:0000259" key="7">
    <source>
        <dbReference type="Pfam" id="PF02729"/>
    </source>
</evidence>
<evidence type="ECO:0000256" key="4">
    <source>
        <dbReference type="RuleBase" id="RU003634"/>
    </source>
</evidence>
<feature type="domain" description="Aspartate/ornithine carbamoyltransferase Asp/Orn-binding" evidence="6">
    <location>
        <begin position="297"/>
        <end position="449"/>
    </location>
</feature>
<dbReference type="KEGG" id="ccac:CcaHIS019_0505820"/>
<evidence type="ECO:0000256" key="2">
    <source>
        <dbReference type="ARBA" id="ARBA00013007"/>
    </source>
</evidence>
<dbReference type="Gene3D" id="3.40.50.1370">
    <property type="entry name" value="Aspartate/ornithine carbamoyltransferase"/>
    <property type="match status" value="2"/>
</dbReference>
<evidence type="ECO:0000256" key="5">
    <source>
        <dbReference type="SAM" id="MobiDB-lite"/>
    </source>
</evidence>
<evidence type="ECO:0000313" key="8">
    <source>
        <dbReference type="EMBL" id="BEI92954.1"/>
    </source>
</evidence>
<dbReference type="InterPro" id="IPR002292">
    <property type="entry name" value="Orn/put_carbamltrans"/>
</dbReference>
<dbReference type="GO" id="GO:0016597">
    <property type="term" value="F:amino acid binding"/>
    <property type="evidence" value="ECO:0007669"/>
    <property type="project" value="InterPro"/>
</dbReference>
<dbReference type="RefSeq" id="XP_060458219.1">
    <property type="nucleotide sequence ID" value="XM_060601757.1"/>
</dbReference>
<dbReference type="Proteomes" id="UP001233271">
    <property type="component" value="Chromosome 5"/>
</dbReference>
<evidence type="ECO:0000256" key="1">
    <source>
        <dbReference type="ARBA" id="ARBA00007805"/>
    </source>
</evidence>
<keyword evidence="9" id="KW-1185">Reference proteome</keyword>
<name>A0AA48QWX2_9TREE</name>
<evidence type="ECO:0000259" key="6">
    <source>
        <dbReference type="Pfam" id="PF00185"/>
    </source>
</evidence>
<dbReference type="EC" id="2.1.3.3" evidence="2"/>
<organism evidence="8 9">
    <name type="scientific">Cutaneotrichosporon cavernicola</name>
    <dbReference type="NCBI Taxonomy" id="279322"/>
    <lineage>
        <taxon>Eukaryota</taxon>
        <taxon>Fungi</taxon>
        <taxon>Dikarya</taxon>
        <taxon>Basidiomycota</taxon>
        <taxon>Agaricomycotina</taxon>
        <taxon>Tremellomycetes</taxon>
        <taxon>Trichosporonales</taxon>
        <taxon>Trichosporonaceae</taxon>
        <taxon>Cutaneotrichosporon</taxon>
    </lineage>
</organism>
<dbReference type="InterPro" id="IPR006131">
    <property type="entry name" value="Asp_carbamoyltransf_Asp/Orn-bd"/>
</dbReference>
<dbReference type="GO" id="GO:0005739">
    <property type="term" value="C:mitochondrion"/>
    <property type="evidence" value="ECO:0007669"/>
    <property type="project" value="TreeGrafter"/>
</dbReference>
<dbReference type="InterPro" id="IPR036901">
    <property type="entry name" value="Asp/Orn_carbamoylTrfase_sf"/>
</dbReference>
<feature type="region of interest" description="Disordered" evidence="5">
    <location>
        <begin position="28"/>
        <end position="95"/>
    </location>
</feature>
<feature type="domain" description="Aspartate/ornithine carbamoyltransferase carbamoyl-P binding" evidence="7">
    <location>
        <begin position="117"/>
        <end position="258"/>
    </location>
</feature>
<keyword evidence="3 4" id="KW-0808">Transferase</keyword>
<dbReference type="PANTHER" id="PTHR45753">
    <property type="entry name" value="ORNITHINE CARBAMOYLTRANSFERASE, MITOCHONDRIAL"/>
    <property type="match status" value="1"/>
</dbReference>
<dbReference type="Pfam" id="PF00185">
    <property type="entry name" value="OTCace"/>
    <property type="match status" value="1"/>
</dbReference>
<dbReference type="EMBL" id="AP028216">
    <property type="protein sequence ID" value="BEI92954.1"/>
    <property type="molecule type" value="Genomic_DNA"/>
</dbReference>
<dbReference type="InterPro" id="IPR006130">
    <property type="entry name" value="Asp/Orn_carbamoylTrfase"/>
</dbReference>
<accession>A0AA48QWX2</accession>
<dbReference type="PRINTS" id="PR00100">
    <property type="entry name" value="AOTCASE"/>
</dbReference>
<dbReference type="NCBIfam" id="TIGR00658">
    <property type="entry name" value="orni_carb_tr"/>
    <property type="match status" value="1"/>
</dbReference>
<dbReference type="GO" id="GO:0004585">
    <property type="term" value="F:ornithine carbamoyltransferase activity"/>
    <property type="evidence" value="ECO:0007669"/>
    <property type="project" value="UniProtKB-EC"/>
</dbReference>
<sequence length="473" mass="52934">MLSLSRTSLARPTAAIARAVVAAPKRGYAYDRPSYTERPNRPYGDRQTRPSFDRGERPNRPYGDRGDRPNRTFGDRQDRPFNPSHRGSNQGKRFSETVLYLPNGVVARRTPETAPVLLTLADRSVDEITALIQGALTLKLVQKNFGPRFLGDSMRNRSMAMTFSKRSTRTRVATETATSSLGGVSMFLGRDDIQLGVNESLYDSAKVIGSMVDGIMARVAKHEEVETLAKHSGVPVINALSDLYHPTQILADILTLVEEAHGPFVFPSQVTTSEGSRYHWMHEWVRNNVDIPGALRGKKMAWVGDSNNISNELLVTLPRFGVHFALAAPKGYDTIDPRVKATLEAQGVADMITYTNDPAVAVKNADILITDTWISMGQEDETAARLKAFEGYQITMDMARTHGAKEGWKFMHCLPRHKEEVDDEVFYSDRSLVFPEAENRKWTIMACIDAMAGWWLPARKNRMRKADDMVEEA</sequence>
<proteinExistence type="inferred from homology"/>
<dbReference type="Pfam" id="PF02729">
    <property type="entry name" value="OTCace_N"/>
    <property type="match status" value="1"/>
</dbReference>
<dbReference type="AlphaFoldDB" id="A0AA48QWX2"/>
<dbReference type="PANTHER" id="PTHR45753:SF3">
    <property type="entry name" value="ORNITHINE TRANSCARBAMYLASE, MITOCHONDRIAL"/>
    <property type="match status" value="1"/>
</dbReference>
<protein>
    <recommendedName>
        <fullName evidence="2">ornithine carbamoyltransferase</fullName>
        <ecNumber evidence="2">2.1.3.3</ecNumber>
    </recommendedName>
</protein>
<feature type="compositionally biased region" description="Basic and acidic residues" evidence="5">
    <location>
        <begin position="34"/>
        <end position="79"/>
    </location>
</feature>
<gene>
    <name evidence="8" type="primary">ARG3</name>
    <name evidence="8" type="ORF">CcaverHIS019_0505820</name>
</gene>
<dbReference type="GeneID" id="85496824"/>
<dbReference type="InterPro" id="IPR006132">
    <property type="entry name" value="Asp/Orn_carbamoyltranf_P-bd"/>
</dbReference>
<reference evidence="8" key="1">
    <citation type="journal article" date="2023" name="BMC Genomics">
        <title>Chromosome-level genome assemblies of Cutaneotrichosporon spp. (Trichosporonales, Basidiomycota) reveal imbalanced evolution between nucleotide sequences and chromosome synteny.</title>
        <authorList>
            <person name="Kobayashi Y."/>
            <person name="Kayamori A."/>
            <person name="Aoki K."/>
            <person name="Shiwa Y."/>
            <person name="Matsutani M."/>
            <person name="Fujita N."/>
            <person name="Sugita T."/>
            <person name="Iwasaki W."/>
            <person name="Tanaka N."/>
            <person name="Takashima M."/>
        </authorList>
    </citation>
    <scope>NUCLEOTIDE SEQUENCE</scope>
    <source>
        <strain evidence="8">HIS019</strain>
    </source>
</reference>